<dbReference type="InterPro" id="IPR014505">
    <property type="entry name" value="UMP-CMP_kinase_2"/>
</dbReference>
<sequence>MQAVVQYAAPFHRGTNVYRSREACVAVLRMAESARLPWWNDRCSQFVREAEGCPLFHGKSGGTFPILSIEGLDGVGKSLVTRTLGEKLGGSVFSTPPSEWNDIRPLYMDEPESVARCFYSASNYMAAVPIEAASHTHPVIVDRWWSSTCAMALANQKTVSELPPSGDEIYRWPEDLLRFDHGYYLHVDEAVRTARIRARAPEQEEEKRLSAKEEMRRTAEEVYNRIHLFTKVETNTYRHAVNFILNDLTKKGLSHRAVLFSDKELNEVKPF</sequence>
<evidence type="ECO:0000259" key="4">
    <source>
        <dbReference type="Pfam" id="PF02223"/>
    </source>
</evidence>
<dbReference type="InterPro" id="IPR027417">
    <property type="entry name" value="P-loop_NTPase"/>
</dbReference>
<dbReference type="VEuPathDB" id="TriTrypDB:ADEAN_000869100"/>
<dbReference type="GO" id="GO:0006233">
    <property type="term" value="P:dTDP biosynthetic process"/>
    <property type="evidence" value="ECO:0007669"/>
    <property type="project" value="TreeGrafter"/>
</dbReference>
<keyword evidence="5" id="KW-0418">Kinase</keyword>
<reference evidence="5 6" key="1">
    <citation type="submission" date="2020-08" db="EMBL/GenBank/DDBJ databases">
        <authorList>
            <person name="Newling K."/>
            <person name="Davey J."/>
            <person name="Forrester S."/>
        </authorList>
    </citation>
    <scope>NUCLEOTIDE SEQUENCE [LARGE SCALE GENOMIC DNA]</scope>
    <source>
        <strain evidence="6">Crithidia deanei Carvalho (ATCC PRA-265)</strain>
    </source>
</reference>
<dbReference type="GO" id="GO:0050145">
    <property type="term" value="F:nucleoside monophosphate kinase activity"/>
    <property type="evidence" value="ECO:0007669"/>
    <property type="project" value="InterPro"/>
</dbReference>
<evidence type="ECO:0000256" key="1">
    <source>
        <dbReference type="ARBA" id="ARBA00009776"/>
    </source>
</evidence>
<dbReference type="GO" id="GO:0005524">
    <property type="term" value="F:ATP binding"/>
    <property type="evidence" value="ECO:0007669"/>
    <property type="project" value="UniProtKB-KW"/>
</dbReference>
<accession>S9VS83</accession>
<keyword evidence="5" id="KW-0808">Transferase</keyword>
<dbReference type="SUPFAM" id="SSF52540">
    <property type="entry name" value="P-loop containing nucleoside triphosphate hydrolases"/>
    <property type="match status" value="1"/>
</dbReference>
<dbReference type="GO" id="GO:0004550">
    <property type="term" value="F:nucleoside diphosphate kinase activity"/>
    <property type="evidence" value="ECO:0007669"/>
    <property type="project" value="TreeGrafter"/>
</dbReference>
<dbReference type="InterPro" id="IPR039430">
    <property type="entry name" value="Thymidylate_kin-like_dom"/>
</dbReference>
<evidence type="ECO:0000313" key="5">
    <source>
        <dbReference type="EMBL" id="CAD2221160.1"/>
    </source>
</evidence>
<dbReference type="Pfam" id="PF02223">
    <property type="entry name" value="Thymidylate_kin"/>
    <property type="match status" value="1"/>
</dbReference>
<dbReference type="PANTHER" id="PTHR10344:SF4">
    <property type="entry name" value="UMP-CMP KINASE 2, MITOCHONDRIAL"/>
    <property type="match status" value="1"/>
</dbReference>
<dbReference type="GO" id="GO:0004798">
    <property type="term" value="F:dTMP kinase activity"/>
    <property type="evidence" value="ECO:0007669"/>
    <property type="project" value="TreeGrafter"/>
</dbReference>
<evidence type="ECO:0000256" key="3">
    <source>
        <dbReference type="ARBA" id="ARBA00022840"/>
    </source>
</evidence>
<dbReference type="GO" id="GO:0006227">
    <property type="term" value="P:dUDP biosynthetic process"/>
    <property type="evidence" value="ECO:0007669"/>
    <property type="project" value="TreeGrafter"/>
</dbReference>
<dbReference type="GO" id="GO:0005739">
    <property type="term" value="C:mitochondrion"/>
    <property type="evidence" value="ECO:0007669"/>
    <property type="project" value="TreeGrafter"/>
</dbReference>
<comment type="similarity">
    <text evidence="1">Belongs to the thymidylate kinase family.</text>
</comment>
<keyword evidence="3" id="KW-0067">ATP-binding</keyword>
<gene>
    <name evidence="5" type="ORF">ADEAN_000869100</name>
</gene>
<dbReference type="GO" id="GO:0006235">
    <property type="term" value="P:dTTP biosynthetic process"/>
    <property type="evidence" value="ECO:0007669"/>
    <property type="project" value="TreeGrafter"/>
</dbReference>
<protein>
    <submittedName>
        <fullName evidence="5">Deoxynucleoside kinase/Thymidylate kinase, putative</fullName>
    </submittedName>
</protein>
<name>S9VS83_9TRYP</name>
<evidence type="ECO:0000313" key="6">
    <source>
        <dbReference type="Proteomes" id="UP000515908"/>
    </source>
</evidence>
<organism evidence="5 6">
    <name type="scientific">Angomonas deanei</name>
    <dbReference type="NCBI Taxonomy" id="59799"/>
    <lineage>
        <taxon>Eukaryota</taxon>
        <taxon>Discoba</taxon>
        <taxon>Euglenozoa</taxon>
        <taxon>Kinetoplastea</taxon>
        <taxon>Metakinetoplastina</taxon>
        <taxon>Trypanosomatida</taxon>
        <taxon>Trypanosomatidae</taxon>
        <taxon>Strigomonadinae</taxon>
        <taxon>Angomonas</taxon>
    </lineage>
</organism>
<dbReference type="OrthoDB" id="425602at2759"/>
<dbReference type="Gene3D" id="3.40.50.300">
    <property type="entry name" value="P-loop containing nucleotide triphosphate hydrolases"/>
    <property type="match status" value="1"/>
</dbReference>
<dbReference type="PANTHER" id="PTHR10344">
    <property type="entry name" value="THYMIDYLATE KINASE"/>
    <property type="match status" value="1"/>
</dbReference>
<keyword evidence="6" id="KW-1185">Reference proteome</keyword>
<dbReference type="Proteomes" id="UP000515908">
    <property type="component" value="Chromosome 20"/>
</dbReference>
<dbReference type="PIRSF" id="PIRSF019736">
    <property type="entry name" value="dTMP_TKRP1"/>
    <property type="match status" value="1"/>
</dbReference>
<proteinExistence type="inferred from homology"/>
<evidence type="ECO:0000256" key="2">
    <source>
        <dbReference type="ARBA" id="ARBA00022741"/>
    </source>
</evidence>
<dbReference type="AlphaFoldDB" id="S9VS83"/>
<dbReference type="EMBL" id="LR877164">
    <property type="protein sequence ID" value="CAD2221160.1"/>
    <property type="molecule type" value="Genomic_DNA"/>
</dbReference>
<keyword evidence="2" id="KW-0547">Nucleotide-binding</keyword>
<feature type="domain" description="Thymidylate kinase-like" evidence="4">
    <location>
        <begin position="69"/>
        <end position="240"/>
    </location>
</feature>